<evidence type="ECO:0000313" key="3">
    <source>
        <dbReference type="EMBL" id="GAA0501495.1"/>
    </source>
</evidence>
<evidence type="ECO:0000256" key="2">
    <source>
        <dbReference type="ARBA" id="ARBA00023002"/>
    </source>
</evidence>
<keyword evidence="2" id="KW-0560">Oxidoreductase</keyword>
<dbReference type="PANTHER" id="PTHR43477:SF1">
    <property type="entry name" value="DIHYDROANTICAPSIN 7-DEHYDROGENASE"/>
    <property type="match status" value="1"/>
</dbReference>
<dbReference type="SUPFAM" id="SSF51735">
    <property type="entry name" value="NAD(P)-binding Rossmann-fold domains"/>
    <property type="match status" value="1"/>
</dbReference>
<dbReference type="EMBL" id="BAAADB010000004">
    <property type="protein sequence ID" value="GAA0501495.1"/>
    <property type="molecule type" value="Genomic_DNA"/>
</dbReference>
<dbReference type="PANTHER" id="PTHR43477">
    <property type="entry name" value="DIHYDROANTICAPSIN 7-DEHYDROGENASE"/>
    <property type="match status" value="1"/>
</dbReference>
<dbReference type="InterPro" id="IPR002347">
    <property type="entry name" value="SDR_fam"/>
</dbReference>
<dbReference type="CDD" id="cd05233">
    <property type="entry name" value="SDR_c"/>
    <property type="match status" value="1"/>
</dbReference>
<evidence type="ECO:0000313" key="4">
    <source>
        <dbReference type="Proteomes" id="UP001500191"/>
    </source>
</evidence>
<dbReference type="Proteomes" id="UP001500191">
    <property type="component" value="Unassembled WGS sequence"/>
</dbReference>
<reference evidence="3 4" key="1">
    <citation type="journal article" date="2019" name="Int. J. Syst. Evol. Microbiol.">
        <title>The Global Catalogue of Microorganisms (GCM) 10K type strain sequencing project: providing services to taxonomists for standard genome sequencing and annotation.</title>
        <authorList>
            <consortium name="The Broad Institute Genomics Platform"/>
            <consortium name="The Broad Institute Genome Sequencing Center for Infectious Disease"/>
            <person name="Wu L."/>
            <person name="Ma J."/>
        </authorList>
    </citation>
    <scope>NUCLEOTIDE SEQUENCE [LARGE SCALE GENOMIC DNA]</scope>
    <source>
        <strain evidence="3 4">JCM 14368</strain>
    </source>
</reference>
<comment type="similarity">
    <text evidence="1">Belongs to the short-chain dehydrogenases/reductases (SDR) family.</text>
</comment>
<dbReference type="InterPro" id="IPR051122">
    <property type="entry name" value="SDR_DHRS6-like"/>
</dbReference>
<comment type="caution">
    <text evidence="3">The sequence shown here is derived from an EMBL/GenBank/DDBJ whole genome shotgun (WGS) entry which is preliminary data.</text>
</comment>
<evidence type="ECO:0000256" key="1">
    <source>
        <dbReference type="ARBA" id="ARBA00006484"/>
    </source>
</evidence>
<dbReference type="RefSeq" id="WP_343755956.1">
    <property type="nucleotide sequence ID" value="NZ_BAAADB010000004.1"/>
</dbReference>
<dbReference type="InterPro" id="IPR036291">
    <property type="entry name" value="NAD(P)-bd_dom_sf"/>
</dbReference>
<organism evidence="3 4">
    <name type="scientific">Deinococcus depolymerans</name>
    <dbReference type="NCBI Taxonomy" id="392408"/>
    <lineage>
        <taxon>Bacteria</taxon>
        <taxon>Thermotogati</taxon>
        <taxon>Deinococcota</taxon>
        <taxon>Deinococci</taxon>
        <taxon>Deinococcales</taxon>
        <taxon>Deinococcaceae</taxon>
        <taxon>Deinococcus</taxon>
    </lineage>
</organism>
<dbReference type="Gene3D" id="3.40.50.720">
    <property type="entry name" value="NAD(P)-binding Rossmann-like Domain"/>
    <property type="match status" value="1"/>
</dbReference>
<accession>A0ABN1BMV5</accession>
<dbReference type="Pfam" id="PF00106">
    <property type="entry name" value="adh_short"/>
    <property type="match status" value="1"/>
</dbReference>
<sequence length="264" mass="27664">MELTGRTALVIGAGSGVGRGVALALDRAGLSVIVADLDPVTAQQTGDLLSERAQVVQVDATSQASLATLASRIPVLHLLVVTVGGIDVRPLDELTEAHWQWAWNLNVMTSVLAVQTFLPALRQQRGSGIVLTGSGSGLNLPDPDPNAALYATTKHALTGYTGVLRAALASEGIQVTLLVPSGVEGNLAATSARSRTAAFGEALDEARGQQPPGRRLLPAPAIGEALVRGLQENRTFVNNRGADFHAAMVEWLDEWQRNTVTVST</sequence>
<gene>
    <name evidence="3" type="ORF">GCM10008937_06220</name>
</gene>
<keyword evidence="4" id="KW-1185">Reference proteome</keyword>
<dbReference type="PRINTS" id="PR00081">
    <property type="entry name" value="GDHRDH"/>
</dbReference>
<proteinExistence type="inferred from homology"/>
<name>A0ABN1BMV5_9DEIO</name>
<protein>
    <submittedName>
        <fullName evidence="3">SDR family NAD(P)-dependent oxidoreductase</fullName>
    </submittedName>
</protein>